<comment type="caution">
    <text evidence="2">The sequence shown here is derived from an EMBL/GenBank/DDBJ whole genome shotgun (WGS) entry which is preliminary data.</text>
</comment>
<dbReference type="Pfam" id="PF01636">
    <property type="entry name" value="APH"/>
    <property type="match status" value="1"/>
</dbReference>
<dbReference type="PIRSF" id="PIRSF000707">
    <property type="entry name" value="Hygromycin-B_kinase"/>
    <property type="match status" value="1"/>
</dbReference>
<dbReference type="STRING" id="280332.CQ12_06465"/>
<sequence>MELKPDLQVSVSTAQSIVDQVISDCAVTTVSRLYGGEIAAIHEIAFADPAHRPLVLKVYPDDLRWKMQKEVTVTGLIQGRLSVPAPDILLADDSKRLLPLNFILMTRLDGSRLGVLEKDLTSEQLASAYAQIGRLLREFHHIPMEAFGYIGPTGIWTAHSSNHDYLTHQFQRKLKEFAERGGSAELAQRIAGHVAERAHLLKGCSQAVLCHNDLHAGNLLATIGNEGLRLTGVVDFEGALAGDPLMDVAKALYYLDEECTRALLGGYGPLEREHWSETLDLYHLYFVIELWCWMAQIGKKERLDELALELEAGSAG</sequence>
<dbReference type="Proteomes" id="UP000050863">
    <property type="component" value="Unassembled WGS sequence"/>
</dbReference>
<reference evidence="2 3" key="1">
    <citation type="submission" date="2014-03" db="EMBL/GenBank/DDBJ databases">
        <title>Bradyrhizobium valentinum sp. nov., isolated from effective nodules of Lupinus mariae-josephae, a lupine endemic of basic-lime soils in Eastern Spain.</title>
        <authorList>
            <person name="Duran D."/>
            <person name="Rey L."/>
            <person name="Navarro A."/>
            <person name="Busquets A."/>
            <person name="Imperial J."/>
            <person name="Ruiz-Argueso T."/>
        </authorList>
    </citation>
    <scope>NUCLEOTIDE SEQUENCE [LARGE SCALE GENOMIC DNA]</scope>
    <source>
        <strain evidence="2 3">PAC68</strain>
    </source>
</reference>
<feature type="domain" description="Aminoglycoside phosphotransferase" evidence="1">
    <location>
        <begin position="49"/>
        <end position="268"/>
    </location>
</feature>
<keyword evidence="3" id="KW-1185">Reference proteome</keyword>
<dbReference type="InterPro" id="IPR051678">
    <property type="entry name" value="AGP_Transferase"/>
</dbReference>
<dbReference type="OrthoDB" id="3806873at2"/>
<dbReference type="InterPro" id="IPR016259">
    <property type="entry name" value="Hygromycin-B_Kinase"/>
</dbReference>
<evidence type="ECO:0000313" key="2">
    <source>
        <dbReference type="EMBL" id="KRR02719.1"/>
    </source>
</evidence>
<evidence type="ECO:0000313" key="3">
    <source>
        <dbReference type="Proteomes" id="UP000050863"/>
    </source>
</evidence>
<protein>
    <recommendedName>
        <fullName evidence="1">Aminoglycoside phosphotransferase domain-containing protein</fullName>
    </recommendedName>
</protein>
<organism evidence="2 3">
    <name type="scientific">Bradyrhizobium jicamae</name>
    <dbReference type="NCBI Taxonomy" id="280332"/>
    <lineage>
        <taxon>Bacteria</taxon>
        <taxon>Pseudomonadati</taxon>
        <taxon>Pseudomonadota</taxon>
        <taxon>Alphaproteobacteria</taxon>
        <taxon>Hyphomicrobiales</taxon>
        <taxon>Nitrobacteraceae</taxon>
        <taxon>Bradyrhizobium</taxon>
    </lineage>
</organism>
<accession>A0A0R3LAH8</accession>
<dbReference type="PANTHER" id="PTHR21310:SF15">
    <property type="entry name" value="AMINOGLYCOSIDE PHOSPHOTRANSFERASE DOMAIN-CONTAINING PROTEIN"/>
    <property type="match status" value="1"/>
</dbReference>
<name>A0A0R3LAH8_9BRAD</name>
<dbReference type="InterPro" id="IPR002575">
    <property type="entry name" value="Aminoglycoside_PTrfase"/>
</dbReference>
<dbReference type="PANTHER" id="PTHR21310">
    <property type="entry name" value="AMINOGLYCOSIDE PHOSPHOTRANSFERASE-RELATED-RELATED"/>
    <property type="match status" value="1"/>
</dbReference>
<dbReference type="AlphaFoldDB" id="A0A0R3LAH8"/>
<dbReference type="RefSeq" id="WP_057837846.1">
    <property type="nucleotide sequence ID" value="NZ_LLXZ01000152.1"/>
</dbReference>
<dbReference type="CDD" id="cd05120">
    <property type="entry name" value="APH_ChoK_like"/>
    <property type="match status" value="1"/>
</dbReference>
<evidence type="ECO:0000259" key="1">
    <source>
        <dbReference type="Pfam" id="PF01636"/>
    </source>
</evidence>
<dbReference type="InterPro" id="IPR011009">
    <property type="entry name" value="Kinase-like_dom_sf"/>
</dbReference>
<dbReference type="Gene3D" id="3.90.1200.10">
    <property type="match status" value="1"/>
</dbReference>
<dbReference type="SUPFAM" id="SSF56112">
    <property type="entry name" value="Protein kinase-like (PK-like)"/>
    <property type="match status" value="1"/>
</dbReference>
<dbReference type="EMBL" id="LLXZ01000152">
    <property type="protein sequence ID" value="KRR02719.1"/>
    <property type="molecule type" value="Genomic_DNA"/>
</dbReference>
<gene>
    <name evidence="2" type="ORF">CQ12_06465</name>
</gene>
<proteinExistence type="predicted"/>